<evidence type="ECO:0000313" key="2">
    <source>
        <dbReference type="Proteomes" id="UP001163046"/>
    </source>
</evidence>
<proteinExistence type="predicted"/>
<sequence>MDSDEREDATTASFFRRFLTAFDGAAFDEAELIMTTDSSNLEELDKEQPDGPFSCPVCKVAVNPGKDADTACDENIRNEICSAEEDVKDPVCMLYKIFSGSQVEFIERHCYSREGYNRVKGYCDKPGKNCALAMCDNSGCKAELITTNAGIEGRYRG</sequence>
<accession>A0A9W9ZYJ4</accession>
<comment type="caution">
    <text evidence="1">The sequence shown here is derived from an EMBL/GenBank/DDBJ whole genome shotgun (WGS) entry which is preliminary data.</text>
</comment>
<gene>
    <name evidence="1" type="ORF">OS493_030924</name>
</gene>
<dbReference type="EMBL" id="MU825430">
    <property type="protein sequence ID" value="KAJ7389539.1"/>
    <property type="molecule type" value="Genomic_DNA"/>
</dbReference>
<organism evidence="1 2">
    <name type="scientific">Desmophyllum pertusum</name>
    <dbReference type="NCBI Taxonomy" id="174260"/>
    <lineage>
        <taxon>Eukaryota</taxon>
        <taxon>Metazoa</taxon>
        <taxon>Cnidaria</taxon>
        <taxon>Anthozoa</taxon>
        <taxon>Hexacorallia</taxon>
        <taxon>Scleractinia</taxon>
        <taxon>Caryophylliina</taxon>
        <taxon>Caryophylliidae</taxon>
        <taxon>Desmophyllum</taxon>
    </lineage>
</organism>
<dbReference type="Proteomes" id="UP001163046">
    <property type="component" value="Unassembled WGS sequence"/>
</dbReference>
<evidence type="ECO:0000313" key="1">
    <source>
        <dbReference type="EMBL" id="KAJ7389539.1"/>
    </source>
</evidence>
<name>A0A9W9ZYJ4_9CNID</name>
<dbReference type="AlphaFoldDB" id="A0A9W9ZYJ4"/>
<reference evidence="1" key="1">
    <citation type="submission" date="2023-01" db="EMBL/GenBank/DDBJ databases">
        <title>Genome assembly of the deep-sea coral Lophelia pertusa.</title>
        <authorList>
            <person name="Herrera S."/>
            <person name="Cordes E."/>
        </authorList>
    </citation>
    <scope>NUCLEOTIDE SEQUENCE</scope>
    <source>
        <strain evidence="1">USNM1676648</strain>
        <tissue evidence="1">Polyp</tissue>
    </source>
</reference>
<protein>
    <submittedName>
        <fullName evidence="1">Uncharacterized protein</fullName>
    </submittedName>
</protein>
<dbReference type="OrthoDB" id="5993026at2759"/>
<keyword evidence="2" id="KW-1185">Reference proteome</keyword>